<dbReference type="Gene3D" id="3.40.50.2300">
    <property type="match status" value="1"/>
</dbReference>
<evidence type="ECO:0000256" key="1">
    <source>
        <dbReference type="ARBA" id="ARBA00023015"/>
    </source>
</evidence>
<dbReference type="Gene3D" id="1.10.10.10">
    <property type="entry name" value="Winged helix-like DNA-binding domain superfamily/Winged helix DNA-binding domain"/>
    <property type="match status" value="1"/>
</dbReference>
<evidence type="ECO:0000313" key="5">
    <source>
        <dbReference type="EMBL" id="MCK0538540.1"/>
    </source>
</evidence>
<keyword evidence="1" id="KW-0805">Transcription regulation</keyword>
<evidence type="ECO:0000256" key="2">
    <source>
        <dbReference type="ARBA" id="ARBA00023125"/>
    </source>
</evidence>
<evidence type="ECO:0000259" key="4">
    <source>
        <dbReference type="PROSITE" id="PS50043"/>
    </source>
</evidence>
<gene>
    <name evidence="5" type="ORF">MU846_12555</name>
</gene>
<dbReference type="CDD" id="cd06170">
    <property type="entry name" value="LuxR_C_like"/>
    <property type="match status" value="1"/>
</dbReference>
<evidence type="ECO:0000256" key="3">
    <source>
        <dbReference type="ARBA" id="ARBA00023163"/>
    </source>
</evidence>
<evidence type="ECO:0000313" key="6">
    <source>
        <dbReference type="Proteomes" id="UP001165524"/>
    </source>
</evidence>
<sequence>MNAFASEHQVYVAGGQQLQNSLLAEFLNTQEVSARSVKQIQDATAEQLAASSQALFLVDFRTVDINEAISYLLSIDPDLETELFIAVFNVDEDDSLSRLAGLPMVNGGFLHDCPQDLLLKGIKAMFEGELWLPRKVLQQYLMKSRTFNKTFSRSEVSLTEREVEVLKVMATGAKNSDIARSLNLSPHTIKTHIYNIFKKINASNRLQAVNWAQENL</sequence>
<dbReference type="RefSeq" id="WP_246953268.1">
    <property type="nucleotide sequence ID" value="NZ_JALKII010000009.1"/>
</dbReference>
<dbReference type="SMART" id="SM00421">
    <property type="entry name" value="HTH_LUXR"/>
    <property type="match status" value="1"/>
</dbReference>
<dbReference type="SUPFAM" id="SSF46894">
    <property type="entry name" value="C-terminal effector domain of the bipartite response regulators"/>
    <property type="match status" value="1"/>
</dbReference>
<keyword evidence="2" id="KW-0238">DNA-binding</keyword>
<dbReference type="Proteomes" id="UP001165524">
    <property type="component" value="Unassembled WGS sequence"/>
</dbReference>
<accession>A0ABT0E9N1</accession>
<dbReference type="InterPro" id="IPR016032">
    <property type="entry name" value="Sig_transdc_resp-reg_C-effctor"/>
</dbReference>
<comment type="caution">
    <text evidence="5">The sequence shown here is derived from an EMBL/GenBank/DDBJ whole genome shotgun (WGS) entry which is preliminary data.</text>
</comment>
<dbReference type="PROSITE" id="PS00622">
    <property type="entry name" value="HTH_LUXR_1"/>
    <property type="match status" value="1"/>
</dbReference>
<dbReference type="InterPro" id="IPR036388">
    <property type="entry name" value="WH-like_DNA-bd_sf"/>
</dbReference>
<name>A0ABT0E9N1_9GAMM</name>
<organism evidence="5 6">
    <name type="scientific">Alcanivorax quisquiliarum</name>
    <dbReference type="NCBI Taxonomy" id="2933565"/>
    <lineage>
        <taxon>Bacteria</taxon>
        <taxon>Pseudomonadati</taxon>
        <taxon>Pseudomonadota</taxon>
        <taxon>Gammaproteobacteria</taxon>
        <taxon>Oceanospirillales</taxon>
        <taxon>Alcanivoracaceae</taxon>
        <taxon>Alcanivorax</taxon>
    </lineage>
</organism>
<dbReference type="PANTHER" id="PTHR44688">
    <property type="entry name" value="DNA-BINDING TRANSCRIPTIONAL ACTIVATOR DEVR_DOSR"/>
    <property type="match status" value="1"/>
</dbReference>
<protein>
    <submittedName>
        <fullName evidence="5">Response regulator transcription factor</fullName>
    </submittedName>
</protein>
<dbReference type="PROSITE" id="PS50043">
    <property type="entry name" value="HTH_LUXR_2"/>
    <property type="match status" value="1"/>
</dbReference>
<reference evidence="5" key="1">
    <citation type="submission" date="2022-04" db="EMBL/GenBank/DDBJ databases">
        <title>Alcanivorax sp. CY1518 draft genome sequence.</title>
        <authorList>
            <person name="Zhao G."/>
            <person name="An M."/>
        </authorList>
    </citation>
    <scope>NUCLEOTIDE SEQUENCE</scope>
    <source>
        <strain evidence="5">CY1518</strain>
    </source>
</reference>
<feature type="domain" description="HTH luxR-type" evidence="4">
    <location>
        <begin position="151"/>
        <end position="216"/>
    </location>
</feature>
<proteinExistence type="predicted"/>
<keyword evidence="3" id="KW-0804">Transcription</keyword>
<dbReference type="EMBL" id="JALKII010000009">
    <property type="protein sequence ID" value="MCK0538540.1"/>
    <property type="molecule type" value="Genomic_DNA"/>
</dbReference>
<dbReference type="InterPro" id="IPR000792">
    <property type="entry name" value="Tscrpt_reg_LuxR_C"/>
</dbReference>
<dbReference type="PRINTS" id="PR00038">
    <property type="entry name" value="HTHLUXR"/>
</dbReference>
<dbReference type="Pfam" id="PF00196">
    <property type="entry name" value="GerE"/>
    <property type="match status" value="1"/>
</dbReference>
<keyword evidence="6" id="KW-1185">Reference proteome</keyword>
<dbReference type="PANTHER" id="PTHR44688:SF16">
    <property type="entry name" value="DNA-BINDING TRANSCRIPTIONAL ACTIVATOR DEVR_DOSR"/>
    <property type="match status" value="1"/>
</dbReference>